<dbReference type="EMBL" id="CP114194">
    <property type="protein sequence ID" value="WAT89325.1"/>
    <property type="molecule type" value="Genomic_DNA"/>
</dbReference>
<keyword evidence="4 5" id="KW-0472">Membrane</keyword>
<feature type="transmembrane region" description="Helical" evidence="5">
    <location>
        <begin position="231"/>
        <end position="251"/>
    </location>
</feature>
<keyword evidence="3 5" id="KW-1133">Transmembrane helix</keyword>
<dbReference type="InterPro" id="IPR007688">
    <property type="entry name" value="Conjugal_tfr_TrbL/VirB6"/>
</dbReference>
<evidence type="ECO:0000313" key="6">
    <source>
        <dbReference type="EMBL" id="WAT89325.1"/>
    </source>
</evidence>
<reference evidence="6" key="1">
    <citation type="submission" date="2022-12" db="EMBL/GenBank/DDBJ databases">
        <title>Vibrio parahaemolyticus become highly virulent by producing novel Tc toxins.</title>
        <authorList>
            <person name="Yang F."/>
            <person name="You Y."/>
            <person name="Lai Q."/>
            <person name="Xu L."/>
            <person name="Li F."/>
        </authorList>
    </citation>
    <scope>NUCLEOTIDE SEQUENCE</scope>
    <source>
        <strain evidence="6">Vp-HL-202005</strain>
    </source>
</reference>
<dbReference type="AlphaFoldDB" id="A0AA47L5U6"/>
<feature type="transmembrane region" description="Helical" evidence="5">
    <location>
        <begin position="21"/>
        <end position="42"/>
    </location>
</feature>
<dbReference type="GO" id="GO:0030255">
    <property type="term" value="P:protein secretion by the type IV secretion system"/>
    <property type="evidence" value="ECO:0007669"/>
    <property type="project" value="InterPro"/>
</dbReference>
<evidence type="ECO:0000256" key="1">
    <source>
        <dbReference type="ARBA" id="ARBA00004141"/>
    </source>
</evidence>
<dbReference type="Proteomes" id="UP001156560">
    <property type="component" value="Chromosome 1"/>
</dbReference>
<feature type="transmembrane region" description="Helical" evidence="5">
    <location>
        <begin position="62"/>
        <end position="80"/>
    </location>
</feature>
<feature type="transmembrane region" description="Helical" evidence="5">
    <location>
        <begin position="139"/>
        <end position="162"/>
    </location>
</feature>
<feature type="transmembrane region" description="Helical" evidence="5">
    <location>
        <begin position="168"/>
        <end position="188"/>
    </location>
</feature>
<sequence length="316" mass="34136">MFEDLFNFVTTIVTDNIGSMVVLFADVITPLIGSCVTLYAIYLAFQALYDAENMMIMESLKFIGSLALCTTVAFNTSWYMSSIVPMVLHSGDTIASYLTSSTGGSGSALQEMFETMLVQIESLWDNVSFGVTASWGDSFLMVILLVLVILGYVPFILVATAYLLIAKIMVGFLLTLGPLFIMFAFFPSTRSMFQSWTGQCLNYVLLTILYPLAFNIFNLTINYVVGGNEEISFASCLMTLILFGCCILISVQIPVFCSSLSGGVGINGLVSNMGMGMRSLSNAVKGGAGAAKRAGQSTYNGAKSLGDKFKNRIRPG</sequence>
<dbReference type="GO" id="GO:0016020">
    <property type="term" value="C:membrane"/>
    <property type="evidence" value="ECO:0007669"/>
    <property type="project" value="UniProtKB-SubCell"/>
</dbReference>
<proteinExistence type="predicted"/>
<evidence type="ECO:0000256" key="5">
    <source>
        <dbReference type="SAM" id="Phobius"/>
    </source>
</evidence>
<comment type="subcellular location">
    <subcellularLocation>
        <location evidence="1">Membrane</location>
        <topology evidence="1">Multi-pass membrane protein</topology>
    </subcellularLocation>
</comment>
<dbReference type="Pfam" id="PF04610">
    <property type="entry name" value="TrbL"/>
    <property type="match status" value="1"/>
</dbReference>
<evidence type="ECO:0000256" key="4">
    <source>
        <dbReference type="ARBA" id="ARBA00023136"/>
    </source>
</evidence>
<evidence type="ECO:0000256" key="3">
    <source>
        <dbReference type="ARBA" id="ARBA00022989"/>
    </source>
</evidence>
<dbReference type="RefSeq" id="WP_077200410.1">
    <property type="nucleotide sequence ID" value="NZ_CP114194.1"/>
</dbReference>
<keyword evidence="2 5" id="KW-0812">Transmembrane</keyword>
<name>A0AA47L5U6_VIBPH</name>
<feature type="transmembrane region" description="Helical" evidence="5">
    <location>
        <begin position="200"/>
        <end position="225"/>
    </location>
</feature>
<evidence type="ECO:0000256" key="2">
    <source>
        <dbReference type="ARBA" id="ARBA00022692"/>
    </source>
</evidence>
<gene>
    <name evidence="6" type="ORF">O1Q84_11885</name>
</gene>
<protein>
    <submittedName>
        <fullName evidence="6">Type IV secretion system protein</fullName>
    </submittedName>
</protein>
<organism evidence="6 7">
    <name type="scientific">Vibrio parahaemolyticus</name>
    <dbReference type="NCBI Taxonomy" id="670"/>
    <lineage>
        <taxon>Bacteria</taxon>
        <taxon>Pseudomonadati</taxon>
        <taxon>Pseudomonadota</taxon>
        <taxon>Gammaproteobacteria</taxon>
        <taxon>Vibrionales</taxon>
        <taxon>Vibrionaceae</taxon>
        <taxon>Vibrio</taxon>
    </lineage>
</organism>
<accession>A0AA47L5U6</accession>
<evidence type="ECO:0000313" key="7">
    <source>
        <dbReference type="Proteomes" id="UP001156560"/>
    </source>
</evidence>